<accession>E0DD28</accession>
<comment type="caution">
    <text evidence="1">The sequence shown here is derived from an EMBL/GenBank/DDBJ whole genome shotgun (WGS) entry which is preliminary data.</text>
</comment>
<proteinExistence type="predicted"/>
<keyword evidence="2" id="KW-1185">Reference proteome</keyword>
<evidence type="ECO:0000313" key="1">
    <source>
        <dbReference type="EMBL" id="EFM50062.1"/>
    </source>
</evidence>
<gene>
    <name evidence="1" type="ORF">HMPREF0299_6228</name>
</gene>
<organism evidence="1 2">
    <name type="scientific">Corynebacterium matruchotii ATCC 14266</name>
    <dbReference type="NCBI Taxonomy" id="553207"/>
    <lineage>
        <taxon>Bacteria</taxon>
        <taxon>Bacillati</taxon>
        <taxon>Actinomycetota</taxon>
        <taxon>Actinomycetes</taxon>
        <taxon>Mycobacteriales</taxon>
        <taxon>Corynebacteriaceae</taxon>
        <taxon>Corynebacterium</taxon>
    </lineage>
</organism>
<protein>
    <submittedName>
        <fullName evidence="1">Uncharacterized protein</fullName>
    </submittedName>
</protein>
<dbReference type="AlphaFoldDB" id="E0DD28"/>
<sequence>MAAAVKNLARRIRHNTSSSVTHKNKIMAGVTAGSGRKILATALRKNIKVKNPTMPMSVSNTMSSLGAEPGFLLGFWGVRCGIFHIV</sequence>
<reference evidence="1" key="1">
    <citation type="submission" date="2010-08" db="EMBL/GenBank/DDBJ databases">
        <authorList>
            <person name="Harkins D.M."/>
            <person name="Madupu R."/>
            <person name="Durkin A.S."/>
            <person name="Torralba M."/>
            <person name="Methe B."/>
            <person name="Sutton G.G."/>
            <person name="Nelson K.E."/>
        </authorList>
    </citation>
    <scope>NUCLEOTIDE SEQUENCE [LARGE SCALE GENOMIC DNA]</scope>
    <source>
        <strain evidence="1">ATCC 14266</strain>
    </source>
</reference>
<dbReference type="Proteomes" id="UP000004218">
    <property type="component" value="Unassembled WGS sequence"/>
</dbReference>
<dbReference type="EMBL" id="ACSH02000002">
    <property type="protein sequence ID" value="EFM50062.1"/>
    <property type="molecule type" value="Genomic_DNA"/>
</dbReference>
<name>E0DD28_9CORY</name>
<dbReference type="STRING" id="553207.HMPREF0299_6228"/>
<evidence type="ECO:0000313" key="2">
    <source>
        <dbReference type="Proteomes" id="UP000004218"/>
    </source>
</evidence>